<dbReference type="EMBL" id="JAAPAP010000018">
    <property type="protein sequence ID" value="NHN79267.1"/>
    <property type="molecule type" value="Genomic_DNA"/>
</dbReference>
<dbReference type="AlphaFoldDB" id="A0AA44C9N9"/>
<evidence type="ECO:0000313" key="1">
    <source>
        <dbReference type="EMBL" id="NHN79267.1"/>
    </source>
</evidence>
<dbReference type="RefSeq" id="WP_165893756.1">
    <property type="nucleotide sequence ID" value="NZ_JAAPAP010000018.1"/>
</dbReference>
<gene>
    <name evidence="1" type="ORF">HA520_18605</name>
</gene>
<evidence type="ECO:0000313" key="2">
    <source>
        <dbReference type="Proteomes" id="UP000736384"/>
    </source>
</evidence>
<name>A0AA44C9N9_9GAMM</name>
<protein>
    <submittedName>
        <fullName evidence="1">Uncharacterized protein</fullName>
    </submittedName>
</protein>
<comment type="caution">
    <text evidence="1">The sequence shown here is derived from an EMBL/GenBank/DDBJ whole genome shotgun (WGS) entry which is preliminary data.</text>
</comment>
<sequence length="46" mass="5040">MAIGLLGKMLAETIHVNDFFIFAERSGSAGHALGFQSFPEKGFPIW</sequence>
<dbReference type="Proteomes" id="UP000736384">
    <property type="component" value="Unassembled WGS sequence"/>
</dbReference>
<organism evidence="1 2">
    <name type="scientific">Azotobacter chroococcum</name>
    <dbReference type="NCBI Taxonomy" id="353"/>
    <lineage>
        <taxon>Bacteria</taxon>
        <taxon>Pseudomonadati</taxon>
        <taxon>Pseudomonadota</taxon>
        <taxon>Gammaproteobacteria</taxon>
        <taxon>Pseudomonadales</taxon>
        <taxon>Pseudomonadaceae</taxon>
        <taxon>Azotobacter</taxon>
    </lineage>
</organism>
<accession>A0AA44C9N9</accession>
<proteinExistence type="predicted"/>
<reference evidence="1" key="1">
    <citation type="submission" date="2020-03" db="EMBL/GenBank/DDBJ databases">
        <title>Genome assembly of Azotobacter chroococcum W5.</title>
        <authorList>
            <person name="Kannepalli A."/>
        </authorList>
    </citation>
    <scope>NUCLEOTIDE SEQUENCE</scope>
    <source>
        <strain evidence="1">W5</strain>
    </source>
</reference>